<dbReference type="GO" id="GO:0050482">
    <property type="term" value="P:arachidonate secretion"/>
    <property type="evidence" value="ECO:0007669"/>
    <property type="project" value="InterPro"/>
</dbReference>
<dbReference type="InterPro" id="IPR036444">
    <property type="entry name" value="PLipase_A2_dom_sf"/>
</dbReference>
<protein>
    <recommendedName>
        <fullName evidence="3">Phospholipase A2</fullName>
    </recommendedName>
</protein>
<evidence type="ECO:0000313" key="2">
    <source>
        <dbReference type="Proteomes" id="UP000198804"/>
    </source>
</evidence>
<dbReference type="Gene3D" id="1.20.90.10">
    <property type="entry name" value="Phospholipase A2 domain"/>
    <property type="match status" value="1"/>
</dbReference>
<dbReference type="STRING" id="414703.SAMN04488125_12527"/>
<proteinExistence type="predicted"/>
<organism evidence="1 2">
    <name type="scientific">Methylorubrum salsuginis</name>
    <dbReference type="NCBI Taxonomy" id="414703"/>
    <lineage>
        <taxon>Bacteria</taxon>
        <taxon>Pseudomonadati</taxon>
        <taxon>Pseudomonadota</taxon>
        <taxon>Alphaproteobacteria</taxon>
        <taxon>Hyphomicrobiales</taxon>
        <taxon>Methylobacteriaceae</taxon>
        <taxon>Methylorubrum</taxon>
    </lineage>
</organism>
<dbReference type="GO" id="GO:0004623">
    <property type="term" value="F:phospholipase A2 activity"/>
    <property type="evidence" value="ECO:0007669"/>
    <property type="project" value="InterPro"/>
</dbReference>
<sequence length="149" mass="16144">MERYRFYLVRPKSHTRADAAPNPSNPMRHLRLVCLFVPVVAFAAPTLAQDVPGQSMRPKMLIHGHYCGPGNDGPGVAPVDALDAACMRHDACTPDVGLPSCNCNRQLKRDASVVAASPRQPEDIRMLAGLVAQGSDLLMCREGLTALRN</sequence>
<evidence type="ECO:0000313" key="1">
    <source>
        <dbReference type="EMBL" id="SFL80226.1"/>
    </source>
</evidence>
<gene>
    <name evidence="1" type="ORF">SAMN04488125_12527</name>
</gene>
<dbReference type="SUPFAM" id="SSF48619">
    <property type="entry name" value="Phospholipase A2, PLA2"/>
    <property type="match status" value="1"/>
</dbReference>
<dbReference type="GO" id="GO:0006644">
    <property type="term" value="P:phospholipid metabolic process"/>
    <property type="evidence" value="ECO:0007669"/>
    <property type="project" value="InterPro"/>
</dbReference>
<dbReference type="EMBL" id="FOSV01000025">
    <property type="protein sequence ID" value="SFL80226.1"/>
    <property type="molecule type" value="Genomic_DNA"/>
</dbReference>
<keyword evidence="2" id="KW-1185">Reference proteome</keyword>
<evidence type="ECO:0008006" key="3">
    <source>
        <dbReference type="Google" id="ProtNLM"/>
    </source>
</evidence>
<accession>A0A1I4KNV0</accession>
<dbReference type="Proteomes" id="UP000198804">
    <property type="component" value="Unassembled WGS sequence"/>
</dbReference>
<dbReference type="AlphaFoldDB" id="A0A1I4KNV0"/>
<name>A0A1I4KNV0_9HYPH</name>
<reference evidence="2" key="1">
    <citation type="submission" date="2016-10" db="EMBL/GenBank/DDBJ databases">
        <authorList>
            <person name="Varghese N."/>
            <person name="Submissions S."/>
        </authorList>
    </citation>
    <scope>NUCLEOTIDE SEQUENCE [LARGE SCALE GENOMIC DNA]</scope>
    <source>
        <strain evidence="2">CGMCC 1.6474</strain>
    </source>
</reference>